<feature type="region of interest" description="Disordered" evidence="4">
    <location>
        <begin position="210"/>
        <end position="237"/>
    </location>
</feature>
<evidence type="ECO:0000313" key="7">
    <source>
        <dbReference type="Proteomes" id="UP000606974"/>
    </source>
</evidence>
<dbReference type="InterPro" id="IPR001310">
    <property type="entry name" value="Histidine_triad_HIT"/>
</dbReference>
<gene>
    <name evidence="6" type="ORF">GJ744_001273</name>
</gene>
<dbReference type="GO" id="GO:0009117">
    <property type="term" value="P:nucleotide metabolic process"/>
    <property type="evidence" value="ECO:0007669"/>
    <property type="project" value="TreeGrafter"/>
</dbReference>
<dbReference type="PANTHER" id="PTHR46648:SF1">
    <property type="entry name" value="ADENOSINE 5'-MONOPHOSPHORAMIDASE HNT1"/>
    <property type="match status" value="1"/>
</dbReference>
<evidence type="ECO:0000313" key="6">
    <source>
        <dbReference type="EMBL" id="KAF7505054.1"/>
    </source>
</evidence>
<dbReference type="PANTHER" id="PTHR46648">
    <property type="entry name" value="HIT FAMILY PROTEIN 1"/>
    <property type="match status" value="1"/>
</dbReference>
<dbReference type="Gene3D" id="3.30.428.10">
    <property type="entry name" value="HIT-like"/>
    <property type="match status" value="1"/>
</dbReference>
<sequence length="237" mass="27464">MADMEKEILLYSDGEDYTGPGEYLTVMVTKEFLINERMADPPAQPNNIEHYLLGSFFPISKYMLYLVLTMSNHLFDLVVKTVRLLSNLGRRLYNSFYLVENCPFCDIIRDESNAVTEIWHGPWDKDVIVFRPIDPASLEHWLVCPRQHVTGSRPPKVFATTAFQASEVAERLGPDKHINFQVNEGKYAGQTVHHLHWHVQKRYKEDGLPQFWDGQEKGHYNTTGKPQHPEHIKPKSQ</sequence>
<dbReference type="OrthoDB" id="672793at2759"/>
<evidence type="ECO:0000256" key="3">
    <source>
        <dbReference type="PROSITE-ProRule" id="PRU00464"/>
    </source>
</evidence>
<feature type="domain" description="HIT" evidence="5">
    <location>
        <begin position="103"/>
        <end position="209"/>
    </location>
</feature>
<dbReference type="Pfam" id="PF01230">
    <property type="entry name" value="HIT"/>
    <property type="match status" value="1"/>
</dbReference>
<evidence type="ECO:0000256" key="2">
    <source>
        <dbReference type="PIRSR" id="PIRSR601310-3"/>
    </source>
</evidence>
<reference evidence="6" key="1">
    <citation type="submission" date="2020-02" db="EMBL/GenBank/DDBJ databases">
        <authorList>
            <person name="Palmer J.M."/>
        </authorList>
    </citation>
    <scope>NUCLEOTIDE SEQUENCE</scope>
    <source>
        <strain evidence="6">EPUS1.4</strain>
        <tissue evidence="6">Thallus</tissue>
    </source>
</reference>
<evidence type="ECO:0000256" key="4">
    <source>
        <dbReference type="SAM" id="MobiDB-lite"/>
    </source>
</evidence>
<dbReference type="SUPFAM" id="SSF54197">
    <property type="entry name" value="HIT-like"/>
    <property type="match status" value="1"/>
</dbReference>
<feature type="short sequence motif" description="Histidine triad motif" evidence="2 3">
    <location>
        <begin position="194"/>
        <end position="198"/>
    </location>
</feature>
<name>A0A8H7ACP1_9EURO</name>
<evidence type="ECO:0000256" key="1">
    <source>
        <dbReference type="PIRSR" id="PIRSR601310-1"/>
    </source>
</evidence>
<keyword evidence="7" id="KW-1185">Reference proteome</keyword>
<feature type="active site" description="Tele-AMP-histidine intermediate" evidence="1">
    <location>
        <position position="196"/>
    </location>
</feature>
<dbReference type="AlphaFoldDB" id="A0A8H7ACP1"/>
<dbReference type="InterPro" id="IPR036265">
    <property type="entry name" value="HIT-like_sf"/>
</dbReference>
<protein>
    <recommendedName>
        <fullName evidence="5">HIT domain-containing protein</fullName>
    </recommendedName>
</protein>
<comment type="caution">
    <text evidence="6">The sequence shown here is derived from an EMBL/GenBank/DDBJ whole genome shotgun (WGS) entry which is preliminary data.</text>
</comment>
<organism evidence="6 7">
    <name type="scientific">Endocarpon pusillum</name>
    <dbReference type="NCBI Taxonomy" id="364733"/>
    <lineage>
        <taxon>Eukaryota</taxon>
        <taxon>Fungi</taxon>
        <taxon>Dikarya</taxon>
        <taxon>Ascomycota</taxon>
        <taxon>Pezizomycotina</taxon>
        <taxon>Eurotiomycetes</taxon>
        <taxon>Chaetothyriomycetidae</taxon>
        <taxon>Verrucariales</taxon>
        <taxon>Verrucariaceae</taxon>
        <taxon>Endocarpon</taxon>
    </lineage>
</organism>
<evidence type="ECO:0000259" key="5">
    <source>
        <dbReference type="PROSITE" id="PS51084"/>
    </source>
</evidence>
<dbReference type="Proteomes" id="UP000606974">
    <property type="component" value="Unassembled WGS sequence"/>
</dbReference>
<proteinExistence type="predicted"/>
<feature type="compositionally biased region" description="Basic and acidic residues" evidence="4">
    <location>
        <begin position="227"/>
        <end position="237"/>
    </location>
</feature>
<dbReference type="PROSITE" id="PS51084">
    <property type="entry name" value="HIT_2"/>
    <property type="match status" value="1"/>
</dbReference>
<dbReference type="InterPro" id="IPR011146">
    <property type="entry name" value="HIT-like"/>
</dbReference>
<dbReference type="GO" id="GO:0003824">
    <property type="term" value="F:catalytic activity"/>
    <property type="evidence" value="ECO:0007669"/>
    <property type="project" value="InterPro"/>
</dbReference>
<dbReference type="EMBL" id="JAACFV010000119">
    <property type="protein sequence ID" value="KAF7505054.1"/>
    <property type="molecule type" value="Genomic_DNA"/>
</dbReference>
<accession>A0A8H7ACP1</accession>